<evidence type="ECO:0000259" key="6">
    <source>
        <dbReference type="Pfam" id="PF08281"/>
    </source>
</evidence>
<name>A0ABW1LN75_9ACTN</name>
<dbReference type="PANTHER" id="PTHR43133:SF66">
    <property type="entry name" value="ECF RNA POLYMERASE SIGMA FACTOR SIGK"/>
    <property type="match status" value="1"/>
</dbReference>
<keyword evidence="2" id="KW-0805">Transcription regulation</keyword>
<dbReference type="InterPro" id="IPR013249">
    <property type="entry name" value="RNA_pol_sigma70_r4_t2"/>
</dbReference>
<dbReference type="InterPro" id="IPR013325">
    <property type="entry name" value="RNA_pol_sigma_r2"/>
</dbReference>
<feature type="domain" description="RNA polymerase sigma factor 70 region 4 type 2" evidence="6">
    <location>
        <begin position="128"/>
        <end position="177"/>
    </location>
</feature>
<keyword evidence="8" id="KW-1185">Reference proteome</keyword>
<evidence type="ECO:0000259" key="5">
    <source>
        <dbReference type="Pfam" id="PF04542"/>
    </source>
</evidence>
<keyword evidence="4" id="KW-0804">Transcription</keyword>
<sequence>MARVEGDELVARARTGDESAWAELYGDHAERLVVWLRHVHRPDGSADAEDIAAEAWLTAARRLADFEGDRHDFAGWLFGIARNVARHSHRASRTRRTTPLGPEQLEFAGTRADVGDPAAQVAGDDLARSLVSTLPEREAQVVACLDVVGLDVATTSRALGISATAVRVAHHRGLRRLRQRLAADVTLRGADGM</sequence>
<organism evidence="7 8">
    <name type="scientific">Nocardioides hankookensis</name>
    <dbReference type="NCBI Taxonomy" id="443157"/>
    <lineage>
        <taxon>Bacteria</taxon>
        <taxon>Bacillati</taxon>
        <taxon>Actinomycetota</taxon>
        <taxon>Actinomycetes</taxon>
        <taxon>Propionibacteriales</taxon>
        <taxon>Nocardioidaceae</taxon>
        <taxon>Nocardioides</taxon>
    </lineage>
</organism>
<keyword evidence="3" id="KW-0731">Sigma factor</keyword>
<evidence type="ECO:0000256" key="1">
    <source>
        <dbReference type="ARBA" id="ARBA00010641"/>
    </source>
</evidence>
<dbReference type="InterPro" id="IPR014284">
    <property type="entry name" value="RNA_pol_sigma-70_dom"/>
</dbReference>
<dbReference type="InterPro" id="IPR013324">
    <property type="entry name" value="RNA_pol_sigma_r3/r4-like"/>
</dbReference>
<dbReference type="InterPro" id="IPR036388">
    <property type="entry name" value="WH-like_DNA-bd_sf"/>
</dbReference>
<dbReference type="SUPFAM" id="SSF88659">
    <property type="entry name" value="Sigma3 and sigma4 domains of RNA polymerase sigma factors"/>
    <property type="match status" value="1"/>
</dbReference>
<dbReference type="InterPro" id="IPR039425">
    <property type="entry name" value="RNA_pol_sigma-70-like"/>
</dbReference>
<proteinExistence type="inferred from homology"/>
<comment type="caution">
    <text evidence="7">The sequence shown here is derived from an EMBL/GenBank/DDBJ whole genome shotgun (WGS) entry which is preliminary data.</text>
</comment>
<dbReference type="PANTHER" id="PTHR43133">
    <property type="entry name" value="RNA POLYMERASE ECF-TYPE SIGMA FACTO"/>
    <property type="match status" value="1"/>
</dbReference>
<gene>
    <name evidence="7" type="ORF">ACFPYL_19600</name>
</gene>
<dbReference type="Gene3D" id="1.10.10.10">
    <property type="entry name" value="Winged helix-like DNA-binding domain superfamily/Winged helix DNA-binding domain"/>
    <property type="match status" value="1"/>
</dbReference>
<feature type="domain" description="RNA polymerase sigma-70 region 2" evidence="5">
    <location>
        <begin position="24"/>
        <end position="93"/>
    </location>
</feature>
<evidence type="ECO:0000256" key="4">
    <source>
        <dbReference type="ARBA" id="ARBA00023163"/>
    </source>
</evidence>
<dbReference type="Pfam" id="PF08281">
    <property type="entry name" value="Sigma70_r4_2"/>
    <property type="match status" value="1"/>
</dbReference>
<reference evidence="8" key="1">
    <citation type="journal article" date="2019" name="Int. J. Syst. Evol. Microbiol.">
        <title>The Global Catalogue of Microorganisms (GCM) 10K type strain sequencing project: providing services to taxonomists for standard genome sequencing and annotation.</title>
        <authorList>
            <consortium name="The Broad Institute Genomics Platform"/>
            <consortium name="The Broad Institute Genome Sequencing Center for Infectious Disease"/>
            <person name="Wu L."/>
            <person name="Ma J."/>
        </authorList>
    </citation>
    <scope>NUCLEOTIDE SEQUENCE [LARGE SCALE GENOMIC DNA]</scope>
    <source>
        <strain evidence="8">CCUG 54522</strain>
    </source>
</reference>
<dbReference type="SUPFAM" id="SSF88946">
    <property type="entry name" value="Sigma2 domain of RNA polymerase sigma factors"/>
    <property type="match status" value="1"/>
</dbReference>
<dbReference type="RefSeq" id="WP_379158258.1">
    <property type="nucleotide sequence ID" value="NZ_JBHSRJ010000009.1"/>
</dbReference>
<dbReference type="Pfam" id="PF04542">
    <property type="entry name" value="Sigma70_r2"/>
    <property type="match status" value="1"/>
</dbReference>
<dbReference type="EMBL" id="JBHSRJ010000009">
    <property type="protein sequence ID" value="MFC6045299.1"/>
    <property type="molecule type" value="Genomic_DNA"/>
</dbReference>
<accession>A0ABW1LN75</accession>
<comment type="similarity">
    <text evidence="1">Belongs to the sigma-70 factor family. ECF subfamily.</text>
</comment>
<evidence type="ECO:0000313" key="8">
    <source>
        <dbReference type="Proteomes" id="UP001596135"/>
    </source>
</evidence>
<dbReference type="Gene3D" id="1.10.1740.10">
    <property type="match status" value="1"/>
</dbReference>
<evidence type="ECO:0000313" key="7">
    <source>
        <dbReference type="EMBL" id="MFC6045299.1"/>
    </source>
</evidence>
<dbReference type="NCBIfam" id="TIGR02937">
    <property type="entry name" value="sigma70-ECF"/>
    <property type="match status" value="1"/>
</dbReference>
<evidence type="ECO:0000256" key="2">
    <source>
        <dbReference type="ARBA" id="ARBA00023015"/>
    </source>
</evidence>
<evidence type="ECO:0000256" key="3">
    <source>
        <dbReference type="ARBA" id="ARBA00023082"/>
    </source>
</evidence>
<protein>
    <submittedName>
        <fullName evidence="7">RNA polymerase sigma factor</fullName>
    </submittedName>
</protein>
<dbReference type="InterPro" id="IPR007627">
    <property type="entry name" value="RNA_pol_sigma70_r2"/>
</dbReference>
<dbReference type="Proteomes" id="UP001596135">
    <property type="component" value="Unassembled WGS sequence"/>
</dbReference>